<protein>
    <recommendedName>
        <fullName evidence="5">DUF4190 domain-containing protein</fullName>
    </recommendedName>
</protein>
<keyword evidence="2" id="KW-0472">Membrane</keyword>
<organism evidence="3 4">
    <name type="scientific">Microbacterium istanbulense</name>
    <dbReference type="NCBI Taxonomy" id="3122049"/>
    <lineage>
        <taxon>Bacteria</taxon>
        <taxon>Bacillati</taxon>
        <taxon>Actinomycetota</taxon>
        <taxon>Actinomycetes</taxon>
        <taxon>Micrococcales</taxon>
        <taxon>Microbacteriaceae</taxon>
        <taxon>Microbacterium</taxon>
    </lineage>
</organism>
<keyword evidence="2" id="KW-0812">Transmembrane</keyword>
<evidence type="ECO:0000256" key="1">
    <source>
        <dbReference type="SAM" id="MobiDB-lite"/>
    </source>
</evidence>
<accession>A0ABU8LQB5</accession>
<dbReference type="EMBL" id="JBBDGN010000019">
    <property type="protein sequence ID" value="MEJ1092897.1"/>
    <property type="molecule type" value="Genomic_DNA"/>
</dbReference>
<evidence type="ECO:0000313" key="4">
    <source>
        <dbReference type="Proteomes" id="UP001366085"/>
    </source>
</evidence>
<feature type="transmembrane region" description="Helical" evidence="2">
    <location>
        <begin position="158"/>
        <end position="177"/>
    </location>
</feature>
<feature type="compositionally biased region" description="Polar residues" evidence="1">
    <location>
        <begin position="67"/>
        <end position="86"/>
    </location>
</feature>
<evidence type="ECO:0008006" key="5">
    <source>
        <dbReference type="Google" id="ProtNLM"/>
    </source>
</evidence>
<name>A0ABU8LQB5_9MICO</name>
<feature type="transmembrane region" description="Helical" evidence="2">
    <location>
        <begin position="127"/>
        <end position="146"/>
    </location>
</feature>
<dbReference type="RefSeq" id="WP_337321943.1">
    <property type="nucleotide sequence ID" value="NZ_JBBDGN010000019.1"/>
</dbReference>
<gene>
    <name evidence="3" type="ORF">WDU93_14510</name>
</gene>
<dbReference type="Proteomes" id="UP001366085">
    <property type="component" value="Unassembled WGS sequence"/>
</dbReference>
<sequence>MGTSFEQFRAVLGNDFARRAVGLDISTSEAERIVADPVLARAYYDNWSRIQPKVVPTQHVILPPANQERQSPPNPQAPQNISTSTAPFGRPDHVSASIGHPHKLGSSITGMVLAIVGYFFTGTWLSLIGVVGLGISIYAIVAARAARPRPGWKAGLTLGIIGTVAGGCALILFFAYLSGYYY</sequence>
<feature type="region of interest" description="Disordered" evidence="1">
    <location>
        <begin position="64"/>
        <end position="86"/>
    </location>
</feature>
<proteinExistence type="predicted"/>
<keyword evidence="2" id="KW-1133">Transmembrane helix</keyword>
<evidence type="ECO:0000256" key="2">
    <source>
        <dbReference type="SAM" id="Phobius"/>
    </source>
</evidence>
<keyword evidence="4" id="KW-1185">Reference proteome</keyword>
<reference evidence="3 4" key="1">
    <citation type="submission" date="2024-02" db="EMBL/GenBank/DDBJ databases">
        <authorList>
            <person name="Saticioglu I.B."/>
        </authorList>
    </citation>
    <scope>NUCLEOTIDE SEQUENCE [LARGE SCALE GENOMIC DNA]</scope>
    <source>
        <strain evidence="3 4">Mu-43</strain>
    </source>
</reference>
<comment type="caution">
    <text evidence="3">The sequence shown here is derived from an EMBL/GenBank/DDBJ whole genome shotgun (WGS) entry which is preliminary data.</text>
</comment>
<evidence type="ECO:0000313" key="3">
    <source>
        <dbReference type="EMBL" id="MEJ1092897.1"/>
    </source>
</evidence>